<reference evidence="1 2" key="1">
    <citation type="submission" date="2013-09" db="EMBL/GenBank/DDBJ databases">
        <title>Biodegradation of hydrocarbons in the deep terrestrial subsurface : characterization of a microbial consortium composed of two Desulfotomaculum species originating from a deep geological formation.</title>
        <authorList>
            <person name="Aullo T."/>
            <person name="Berlendis S."/>
            <person name="Lascourreges J.-F."/>
            <person name="Dessort D."/>
            <person name="Saint-Laurent S."/>
            <person name="Schraauwers B."/>
            <person name="Mas J."/>
            <person name="Magot M."/>
            <person name="Ranchou-Peyruse A."/>
        </authorList>
    </citation>
    <scope>NUCLEOTIDE SEQUENCE [LARGE SCALE GENOMIC DNA]</scope>
    <source>
        <strain evidence="1 2">Bs107</strain>
    </source>
</reference>
<dbReference type="Proteomes" id="UP000222564">
    <property type="component" value="Unassembled WGS sequence"/>
</dbReference>
<sequence>MFRFPPFRDPRAALFGLTLFNSANPGLEKQLEVFAHILEATRNSLSVIRGEMHNFETSMLSLTAPNTDCTTQPVHETVQQDATISYTNPNHTQTSSQTQQSYTTVQTMDVKDEREKQVKEQLERFIQQNPNKMNEFLDDLERLIRKYR</sequence>
<name>A0A2C6LGT0_9FIRM</name>
<gene>
    <name evidence="1" type="ORF">P378_15895</name>
</gene>
<dbReference type="OrthoDB" id="1787174at2"/>
<evidence type="ECO:0000313" key="1">
    <source>
        <dbReference type="EMBL" id="PHJ37400.1"/>
    </source>
</evidence>
<protein>
    <submittedName>
        <fullName evidence="1">Uncharacterized protein</fullName>
    </submittedName>
</protein>
<dbReference type="EMBL" id="AWQQ01000091">
    <property type="protein sequence ID" value="PHJ37400.1"/>
    <property type="molecule type" value="Genomic_DNA"/>
</dbReference>
<organism evidence="1 2">
    <name type="scientific">Desulforamulus profundi</name>
    <dbReference type="NCBI Taxonomy" id="1383067"/>
    <lineage>
        <taxon>Bacteria</taxon>
        <taxon>Bacillati</taxon>
        <taxon>Bacillota</taxon>
        <taxon>Clostridia</taxon>
        <taxon>Eubacteriales</taxon>
        <taxon>Peptococcaceae</taxon>
        <taxon>Desulforamulus</taxon>
    </lineage>
</organism>
<dbReference type="AlphaFoldDB" id="A0A2C6LGT0"/>
<accession>A0A2C6LGT0</accession>
<dbReference type="RefSeq" id="WP_099083708.1">
    <property type="nucleotide sequence ID" value="NZ_AWQQ01000091.1"/>
</dbReference>
<comment type="caution">
    <text evidence="1">The sequence shown here is derived from an EMBL/GenBank/DDBJ whole genome shotgun (WGS) entry which is preliminary data.</text>
</comment>
<proteinExistence type="predicted"/>
<evidence type="ECO:0000313" key="2">
    <source>
        <dbReference type="Proteomes" id="UP000222564"/>
    </source>
</evidence>
<keyword evidence="2" id="KW-1185">Reference proteome</keyword>